<dbReference type="EMBL" id="ATCL01000022">
    <property type="protein sequence ID" value="ERG65916.1"/>
    <property type="molecule type" value="Genomic_DNA"/>
</dbReference>
<keyword evidence="2 3" id="KW-0378">Hydrolase</keyword>
<proteinExistence type="inferred from homology"/>
<reference evidence="5 6" key="1">
    <citation type="journal article" date="2013" name="Genome Announc.">
        <title>Draft Genome Sequence of Exiguobacterium pavilionensis Strain RW-2, with Wide Thermal, Salinity, and pH Tolerance, Isolated from Modern Freshwater Microbialites.</title>
        <authorList>
            <person name="White R.A.III."/>
            <person name="Grassa C.J."/>
            <person name="Suttle C.A."/>
        </authorList>
    </citation>
    <scope>NUCLEOTIDE SEQUENCE [LARGE SCALE GENOMIC DNA]</scope>
    <source>
        <strain evidence="5 6">RW-2</strain>
    </source>
</reference>
<evidence type="ECO:0000256" key="2">
    <source>
        <dbReference type="ARBA" id="ARBA00022801"/>
    </source>
</evidence>
<dbReference type="PROSITE" id="PS00893">
    <property type="entry name" value="NUDIX_BOX"/>
    <property type="match status" value="1"/>
</dbReference>
<evidence type="ECO:0000313" key="5">
    <source>
        <dbReference type="EMBL" id="ERG65916.1"/>
    </source>
</evidence>
<name>U1MVE7_9BACL</name>
<organism evidence="5 6">
    <name type="scientific">Exiguobacterium chiriqhucha RW-2</name>
    <dbReference type="NCBI Taxonomy" id="1345023"/>
    <lineage>
        <taxon>Bacteria</taxon>
        <taxon>Bacillati</taxon>
        <taxon>Bacillota</taxon>
        <taxon>Bacilli</taxon>
        <taxon>Bacillales</taxon>
        <taxon>Bacillales Family XII. Incertae Sedis</taxon>
        <taxon>Exiguobacterium</taxon>
    </lineage>
</organism>
<dbReference type="PANTHER" id="PTHR43046">
    <property type="entry name" value="GDP-MANNOSE MANNOSYL HYDROLASE"/>
    <property type="match status" value="1"/>
</dbReference>
<dbReference type="CDD" id="cd04677">
    <property type="entry name" value="NUDIX_Hydrolase"/>
    <property type="match status" value="1"/>
</dbReference>
<dbReference type="Proteomes" id="UP000016464">
    <property type="component" value="Unassembled WGS sequence"/>
</dbReference>
<dbReference type="GO" id="GO:0016787">
    <property type="term" value="F:hydrolase activity"/>
    <property type="evidence" value="ECO:0007669"/>
    <property type="project" value="UniProtKB-KW"/>
</dbReference>
<dbReference type="SUPFAM" id="SSF55811">
    <property type="entry name" value="Nudix"/>
    <property type="match status" value="1"/>
</dbReference>
<dbReference type="AlphaFoldDB" id="U1MVE7"/>
<protein>
    <recommendedName>
        <fullName evidence="4">Nudix hydrolase domain-containing protein</fullName>
    </recommendedName>
</protein>
<dbReference type="InterPro" id="IPR020476">
    <property type="entry name" value="Nudix_hydrolase"/>
</dbReference>
<dbReference type="InterPro" id="IPR015797">
    <property type="entry name" value="NUDIX_hydrolase-like_dom_sf"/>
</dbReference>
<dbReference type="PATRIC" id="fig|1345023.5.peg.2948"/>
<comment type="similarity">
    <text evidence="3">Belongs to the Nudix hydrolase family.</text>
</comment>
<dbReference type="Gene3D" id="3.90.79.10">
    <property type="entry name" value="Nucleoside Triphosphate Pyrophosphohydrolase"/>
    <property type="match status" value="1"/>
</dbReference>
<sequence>MTYEKVRRNKVGYLLELRQTVGSRPLISVGATILVLNEYGELLFQHRSDTNDWGLPGGSMELNETLEEVAARELNEETGLETNQFELIGVCSGPKFYFKYPNGDETHSVINLFHAKRVQGTLAMNDGESLDLQYFSRADLPSDIESRAQALIDQFGDALWQLENSFI</sequence>
<evidence type="ECO:0000313" key="6">
    <source>
        <dbReference type="Proteomes" id="UP000016464"/>
    </source>
</evidence>
<gene>
    <name evidence="5" type="ORF">M467_01425</name>
</gene>
<dbReference type="Pfam" id="PF00293">
    <property type="entry name" value="NUDIX"/>
    <property type="match status" value="1"/>
</dbReference>
<feature type="domain" description="Nudix hydrolase" evidence="4">
    <location>
        <begin position="26"/>
        <end position="157"/>
    </location>
</feature>
<accession>U1MVE7</accession>
<evidence type="ECO:0000259" key="4">
    <source>
        <dbReference type="PROSITE" id="PS51462"/>
    </source>
</evidence>
<dbReference type="eggNOG" id="COG1051">
    <property type="taxonomic scope" value="Bacteria"/>
</dbReference>
<comment type="cofactor">
    <cofactor evidence="1">
        <name>Mg(2+)</name>
        <dbReference type="ChEBI" id="CHEBI:18420"/>
    </cofactor>
</comment>
<dbReference type="PROSITE" id="PS51462">
    <property type="entry name" value="NUDIX"/>
    <property type="match status" value="1"/>
</dbReference>
<comment type="caution">
    <text evidence="5">The sequence shown here is derived from an EMBL/GenBank/DDBJ whole genome shotgun (WGS) entry which is preliminary data.</text>
</comment>
<dbReference type="PRINTS" id="PR00502">
    <property type="entry name" value="NUDIXFAMILY"/>
</dbReference>
<keyword evidence="6" id="KW-1185">Reference proteome</keyword>
<evidence type="ECO:0000256" key="1">
    <source>
        <dbReference type="ARBA" id="ARBA00001946"/>
    </source>
</evidence>
<dbReference type="InterPro" id="IPR000086">
    <property type="entry name" value="NUDIX_hydrolase_dom"/>
</dbReference>
<dbReference type="STRING" id="1385984.GCA_000702565_02769"/>
<evidence type="ECO:0000256" key="3">
    <source>
        <dbReference type="RuleBase" id="RU003476"/>
    </source>
</evidence>
<dbReference type="PANTHER" id="PTHR43046:SF2">
    <property type="entry name" value="8-OXO-DGTP DIPHOSPHATASE-RELATED"/>
    <property type="match status" value="1"/>
</dbReference>
<dbReference type="InterPro" id="IPR020084">
    <property type="entry name" value="NUDIX_hydrolase_CS"/>
</dbReference>